<evidence type="ECO:0000313" key="7">
    <source>
        <dbReference type="RefSeq" id="XP_014668863.1"/>
    </source>
</evidence>
<accession>A0ABM1E9J2</accession>
<keyword evidence="1" id="KW-0479">Metal-binding</keyword>
<reference evidence="7" key="1">
    <citation type="submission" date="2025-08" db="UniProtKB">
        <authorList>
            <consortium name="RefSeq"/>
        </authorList>
    </citation>
    <scope>IDENTIFICATION</scope>
</reference>
<gene>
    <name evidence="7" type="primary">LOC106810101</name>
</gene>
<feature type="domain" description="C2H2-type" evidence="5">
    <location>
        <begin position="290"/>
        <end position="317"/>
    </location>
</feature>
<evidence type="ECO:0000313" key="6">
    <source>
        <dbReference type="Proteomes" id="UP000695022"/>
    </source>
</evidence>
<keyword evidence="3" id="KW-0862">Zinc</keyword>
<dbReference type="SMART" id="SM00355">
    <property type="entry name" value="ZnF_C2H2"/>
    <property type="match status" value="4"/>
</dbReference>
<name>A0ABM1E9J2_PRICU</name>
<evidence type="ECO:0000256" key="1">
    <source>
        <dbReference type="ARBA" id="ARBA00022723"/>
    </source>
</evidence>
<evidence type="ECO:0000259" key="5">
    <source>
        <dbReference type="PROSITE" id="PS50157"/>
    </source>
</evidence>
<dbReference type="PROSITE" id="PS00028">
    <property type="entry name" value="ZINC_FINGER_C2H2_1"/>
    <property type="match status" value="4"/>
</dbReference>
<feature type="domain" description="C2H2-type" evidence="5">
    <location>
        <begin position="321"/>
        <end position="346"/>
    </location>
</feature>
<evidence type="ECO:0000256" key="3">
    <source>
        <dbReference type="ARBA" id="ARBA00022833"/>
    </source>
</evidence>
<dbReference type="RefSeq" id="XP_014668863.1">
    <property type="nucleotide sequence ID" value="XM_014813377.1"/>
</dbReference>
<dbReference type="Gene3D" id="3.30.160.60">
    <property type="entry name" value="Classic Zinc Finger"/>
    <property type="match status" value="3"/>
</dbReference>
<dbReference type="InterPro" id="IPR036236">
    <property type="entry name" value="Znf_C2H2_sf"/>
</dbReference>
<keyword evidence="2 4" id="KW-0863">Zinc-finger</keyword>
<dbReference type="InterPro" id="IPR013087">
    <property type="entry name" value="Znf_C2H2_type"/>
</dbReference>
<dbReference type="Pfam" id="PF00096">
    <property type="entry name" value="zf-C2H2"/>
    <property type="match status" value="2"/>
</dbReference>
<feature type="domain" description="C2H2-type" evidence="5">
    <location>
        <begin position="234"/>
        <end position="261"/>
    </location>
</feature>
<dbReference type="Proteomes" id="UP000695022">
    <property type="component" value="Unplaced"/>
</dbReference>
<dbReference type="GeneID" id="106810101"/>
<dbReference type="PANTHER" id="PTHR23235">
    <property type="entry name" value="KRUEPPEL-LIKE TRANSCRIPTION FACTOR"/>
    <property type="match status" value="1"/>
</dbReference>
<dbReference type="PANTHER" id="PTHR23235:SF139">
    <property type="entry name" value="HUCKEBEIN"/>
    <property type="match status" value="1"/>
</dbReference>
<dbReference type="SUPFAM" id="SSF57667">
    <property type="entry name" value="beta-beta-alpha zinc fingers"/>
    <property type="match status" value="2"/>
</dbReference>
<dbReference type="PROSITE" id="PS50157">
    <property type="entry name" value="ZINC_FINGER_C2H2_2"/>
    <property type="match status" value="4"/>
</dbReference>
<keyword evidence="6" id="KW-1185">Reference proteome</keyword>
<evidence type="ECO:0000256" key="4">
    <source>
        <dbReference type="PROSITE-ProRule" id="PRU00042"/>
    </source>
</evidence>
<organism evidence="6 7">
    <name type="scientific">Priapulus caudatus</name>
    <name type="common">Priapulid worm</name>
    <dbReference type="NCBI Taxonomy" id="37621"/>
    <lineage>
        <taxon>Eukaryota</taxon>
        <taxon>Metazoa</taxon>
        <taxon>Ecdysozoa</taxon>
        <taxon>Scalidophora</taxon>
        <taxon>Priapulida</taxon>
        <taxon>Priapulimorpha</taxon>
        <taxon>Priapulimorphida</taxon>
        <taxon>Priapulidae</taxon>
        <taxon>Priapulus</taxon>
    </lineage>
</organism>
<evidence type="ECO:0000256" key="2">
    <source>
        <dbReference type="ARBA" id="ARBA00022771"/>
    </source>
</evidence>
<proteinExistence type="predicted"/>
<sequence length="362" mass="41347">MQTVLQNAETAQIHTEQYYAMLPAQPVKTSALHPCCYEVPPAVPACNCMAGESSYGWFWDDTYDTANAHMGGLRPLRTSPEEVDMSTEDASDVTYAVHDGKTNSWLPTHRENIELPPTPSTHTSEPYEDVSDFESGIFTYADCQRRHAIANTVTPPPDDLQSRVPETLLQQYRGPKKALMRRHFDEQRINNVKIESREESSNRMHLEIALPEPPISEPLAKPEGKGKVHQKKRFACSQCATTCCNRGQLEGHLRSHTGEKPFPCATCKKKFARKEELTRHTRIHTREKPYSCESCKRKFSRRDHLAKHQATHDAMSQRRTHMCNEKRCARSYTRSDALARHREKAHGIAPRPCRLKQIRESS</sequence>
<feature type="domain" description="C2H2-type" evidence="5">
    <location>
        <begin position="262"/>
        <end position="289"/>
    </location>
</feature>
<protein>
    <submittedName>
        <fullName evidence="7">Zinc finger protein 2-like isoform X1</fullName>
    </submittedName>
</protein>